<comment type="cofactor">
    <cofactor evidence="1 11">
        <name>pyridoxal 5'-phosphate</name>
        <dbReference type="ChEBI" id="CHEBI:597326"/>
    </cofactor>
</comment>
<gene>
    <name evidence="13" type="ORF">B9G79_12780</name>
</gene>
<evidence type="ECO:0000256" key="9">
    <source>
        <dbReference type="ARBA" id="ARBA00023014"/>
    </source>
</evidence>
<organism evidence="13 14">
    <name type="scientific">Bdellovibrio bacteriovorus</name>
    <dbReference type="NCBI Taxonomy" id="959"/>
    <lineage>
        <taxon>Bacteria</taxon>
        <taxon>Pseudomonadati</taxon>
        <taxon>Bdellovibrionota</taxon>
        <taxon>Bdellovibrionia</taxon>
        <taxon>Bdellovibrionales</taxon>
        <taxon>Pseudobdellovibrionaceae</taxon>
        <taxon>Bdellovibrio</taxon>
    </lineage>
</organism>
<reference evidence="13 14" key="1">
    <citation type="submission" date="2017-04" db="EMBL/GenBank/DDBJ databases">
        <title>Whole genome sequence of Bdellovibrio bacteriovorus strain SSB218315.</title>
        <authorList>
            <person name="Oyedara O."/>
            <person name="Rodriguez-Perez M.A."/>
        </authorList>
    </citation>
    <scope>NUCLEOTIDE SEQUENCE [LARGE SCALE GENOMIC DNA]</scope>
    <source>
        <strain evidence="13 14">SSB218315</strain>
    </source>
</reference>
<dbReference type="PIRSF" id="PIRSF005572">
    <property type="entry name" value="NifS"/>
    <property type="match status" value="1"/>
</dbReference>
<dbReference type="FunFam" id="3.40.640.10:FF:000084">
    <property type="entry name" value="IscS-like cysteine desulfurase"/>
    <property type="match status" value="1"/>
</dbReference>
<dbReference type="Gene3D" id="3.90.1150.10">
    <property type="entry name" value="Aspartate Aminotransferase, domain 1"/>
    <property type="match status" value="1"/>
</dbReference>
<evidence type="ECO:0000256" key="1">
    <source>
        <dbReference type="ARBA" id="ARBA00001933"/>
    </source>
</evidence>
<dbReference type="InterPro" id="IPR015422">
    <property type="entry name" value="PyrdxlP-dep_Trfase_small"/>
</dbReference>
<evidence type="ECO:0000256" key="10">
    <source>
        <dbReference type="ARBA" id="ARBA00050776"/>
    </source>
</evidence>
<dbReference type="SUPFAM" id="SSF53383">
    <property type="entry name" value="PLP-dependent transferases"/>
    <property type="match status" value="1"/>
</dbReference>
<dbReference type="InterPro" id="IPR015424">
    <property type="entry name" value="PyrdxlP-dep_Trfase"/>
</dbReference>
<dbReference type="EC" id="2.8.1.7" evidence="4"/>
<dbReference type="Gene3D" id="3.40.640.10">
    <property type="entry name" value="Type I PLP-dependent aspartate aminotransferase-like (Major domain)"/>
    <property type="match status" value="1"/>
</dbReference>
<dbReference type="InterPro" id="IPR015421">
    <property type="entry name" value="PyrdxlP-dep_Trfase_major"/>
</dbReference>
<evidence type="ECO:0000313" key="14">
    <source>
        <dbReference type="Proteomes" id="UP000197003"/>
    </source>
</evidence>
<keyword evidence="6" id="KW-0479">Metal-binding</keyword>
<keyword evidence="13" id="KW-0032">Aminotransferase</keyword>
<dbReference type="AlphaFoldDB" id="A0A1Z3NA99"/>
<dbReference type="PANTHER" id="PTHR11601">
    <property type="entry name" value="CYSTEINE DESULFURYLASE FAMILY MEMBER"/>
    <property type="match status" value="1"/>
</dbReference>
<dbReference type="Pfam" id="PF00266">
    <property type="entry name" value="Aminotran_5"/>
    <property type="match status" value="1"/>
</dbReference>
<evidence type="ECO:0000256" key="6">
    <source>
        <dbReference type="ARBA" id="ARBA00022723"/>
    </source>
</evidence>
<evidence type="ECO:0000256" key="3">
    <source>
        <dbReference type="ARBA" id="ARBA00006490"/>
    </source>
</evidence>
<evidence type="ECO:0000256" key="7">
    <source>
        <dbReference type="ARBA" id="ARBA00022898"/>
    </source>
</evidence>
<dbReference type="GO" id="GO:0008483">
    <property type="term" value="F:transaminase activity"/>
    <property type="evidence" value="ECO:0007669"/>
    <property type="project" value="UniProtKB-KW"/>
</dbReference>
<proteinExistence type="inferred from homology"/>
<sequence>MEMSTERPMGKTLQQDTGIYLDYNATTPVDPRVYATMEPYFKEFFGNPASAGHHWGWIAENAVSKARTQVASFIGCKGMEVTFTGGATESNNWVIFGLISKLREESPDAPIHFITSNIEHSSIMKGMAAAQKMGVEVDFLPVNKFGVVELETIKAAIKPHTKLMSFIWVNNEIGSINPIPEIAALCKENKIYLHTDATQAVGKIPVNVTEMGIDLMSFSGHKIYGPKGVGALYIRGKDPKVQLNPLIYGGGQERGLRSGTVNVPAVVGFGTACELCQQNFTAEVQHMKDLRDFLWYELQQNIPGVKLNGHPTDRSPANLNITLPGIKTEQILPRLQKLGVSTGSACGTGAMVVSHVLKGLGLSTEEVQCSLRLSLGRWTTQDELSRAAQILKQAIQK</sequence>
<feature type="domain" description="Aminotransferase class V" evidence="12">
    <location>
        <begin position="19"/>
        <end position="385"/>
    </location>
</feature>
<evidence type="ECO:0000256" key="4">
    <source>
        <dbReference type="ARBA" id="ARBA00012239"/>
    </source>
</evidence>
<evidence type="ECO:0000256" key="11">
    <source>
        <dbReference type="RuleBase" id="RU004504"/>
    </source>
</evidence>
<evidence type="ECO:0000256" key="2">
    <source>
        <dbReference type="ARBA" id="ARBA00003120"/>
    </source>
</evidence>
<dbReference type="InterPro" id="IPR020578">
    <property type="entry name" value="Aminotrans_V_PyrdxlP_BS"/>
</dbReference>
<evidence type="ECO:0000256" key="8">
    <source>
        <dbReference type="ARBA" id="ARBA00023004"/>
    </source>
</evidence>
<keyword evidence="8" id="KW-0408">Iron</keyword>
<dbReference type="GO" id="GO:0046872">
    <property type="term" value="F:metal ion binding"/>
    <property type="evidence" value="ECO:0007669"/>
    <property type="project" value="UniProtKB-KW"/>
</dbReference>
<protein>
    <recommendedName>
        <fullName evidence="4">cysteine desulfurase</fullName>
        <ecNumber evidence="4">2.8.1.7</ecNumber>
    </recommendedName>
</protein>
<evidence type="ECO:0000256" key="5">
    <source>
        <dbReference type="ARBA" id="ARBA00022679"/>
    </source>
</evidence>
<dbReference type="Proteomes" id="UP000197003">
    <property type="component" value="Chromosome"/>
</dbReference>
<keyword evidence="7" id="KW-0663">Pyridoxal phosphate</keyword>
<dbReference type="GO" id="GO:0031071">
    <property type="term" value="F:cysteine desulfurase activity"/>
    <property type="evidence" value="ECO:0007669"/>
    <property type="project" value="UniProtKB-EC"/>
</dbReference>
<comment type="similarity">
    <text evidence="3">Belongs to the class-V pyridoxal-phosphate-dependent aminotransferase family. NifS/IscS subfamily.</text>
</comment>
<dbReference type="EMBL" id="CP020946">
    <property type="protein sequence ID" value="ASD64379.1"/>
    <property type="molecule type" value="Genomic_DNA"/>
</dbReference>
<accession>A0A1Z3NA99</accession>
<dbReference type="InterPro" id="IPR016454">
    <property type="entry name" value="Cysteine_dSase"/>
</dbReference>
<dbReference type="InterPro" id="IPR000192">
    <property type="entry name" value="Aminotrans_V_dom"/>
</dbReference>
<dbReference type="PROSITE" id="PS00595">
    <property type="entry name" value="AA_TRANSFER_CLASS_5"/>
    <property type="match status" value="1"/>
</dbReference>
<dbReference type="Gene3D" id="1.10.260.50">
    <property type="match status" value="1"/>
</dbReference>
<name>A0A1Z3NA99_BDEBC</name>
<comment type="function">
    <text evidence="2">Catalyzes the removal of elemental sulfur atoms from cysteine to produce alanine. Seems to participate in the biosynthesis of the nitrogenase metalloclusters by providing the inorganic sulfur required for the Fe-S core formation.</text>
</comment>
<keyword evidence="9" id="KW-0411">Iron-sulfur</keyword>
<keyword evidence="5 13" id="KW-0808">Transferase</keyword>
<evidence type="ECO:0000259" key="12">
    <source>
        <dbReference type="Pfam" id="PF00266"/>
    </source>
</evidence>
<dbReference type="OrthoDB" id="5288292at2"/>
<dbReference type="GO" id="GO:0051536">
    <property type="term" value="F:iron-sulfur cluster binding"/>
    <property type="evidence" value="ECO:0007669"/>
    <property type="project" value="UniProtKB-KW"/>
</dbReference>
<comment type="catalytic activity">
    <reaction evidence="10">
        <text>(sulfur carrier)-H + L-cysteine = (sulfur carrier)-SH + L-alanine</text>
        <dbReference type="Rhea" id="RHEA:43892"/>
        <dbReference type="Rhea" id="RHEA-COMP:14737"/>
        <dbReference type="Rhea" id="RHEA-COMP:14739"/>
        <dbReference type="ChEBI" id="CHEBI:29917"/>
        <dbReference type="ChEBI" id="CHEBI:35235"/>
        <dbReference type="ChEBI" id="CHEBI:57972"/>
        <dbReference type="ChEBI" id="CHEBI:64428"/>
        <dbReference type="EC" id="2.8.1.7"/>
    </reaction>
</comment>
<evidence type="ECO:0000313" key="13">
    <source>
        <dbReference type="EMBL" id="ASD64379.1"/>
    </source>
</evidence>
<dbReference type="PANTHER" id="PTHR11601:SF34">
    <property type="entry name" value="CYSTEINE DESULFURASE"/>
    <property type="match status" value="1"/>
</dbReference>